<proteinExistence type="predicted"/>
<dbReference type="AlphaFoldDB" id="A0A179HCY3"/>
<organism evidence="1 3">
    <name type="scientific">Purpureocillium lilacinum</name>
    <name type="common">Paecilomyces lilacinus</name>
    <dbReference type="NCBI Taxonomy" id="33203"/>
    <lineage>
        <taxon>Eukaryota</taxon>
        <taxon>Fungi</taxon>
        <taxon>Dikarya</taxon>
        <taxon>Ascomycota</taxon>
        <taxon>Pezizomycotina</taxon>
        <taxon>Sordariomycetes</taxon>
        <taxon>Hypocreomycetidae</taxon>
        <taxon>Hypocreales</taxon>
        <taxon>Ophiocordycipitaceae</taxon>
        <taxon>Purpureocillium</taxon>
    </lineage>
</organism>
<evidence type="ECO:0000313" key="3">
    <source>
        <dbReference type="Proteomes" id="UP000078240"/>
    </source>
</evidence>
<dbReference type="Proteomes" id="UP000078240">
    <property type="component" value="Unassembled WGS sequence"/>
</dbReference>
<evidence type="ECO:0000313" key="2">
    <source>
        <dbReference type="EMBL" id="OAQ95379.1"/>
    </source>
</evidence>
<gene>
    <name evidence="1" type="ORF">VFPBJ_01461</name>
    <name evidence="2" type="ORF">VFPFJ_01489</name>
</gene>
<evidence type="ECO:0000313" key="1">
    <source>
        <dbReference type="EMBL" id="OAQ87421.1"/>
    </source>
</evidence>
<dbReference type="EMBL" id="LSBI01000001">
    <property type="protein sequence ID" value="OAQ95379.1"/>
    <property type="molecule type" value="Genomic_DNA"/>
</dbReference>
<dbReference type="Proteomes" id="UP000078340">
    <property type="component" value="Unassembled WGS sequence"/>
</dbReference>
<protein>
    <submittedName>
        <fullName evidence="1">Uncharacterized protein</fullName>
    </submittedName>
</protein>
<reference evidence="1 3" key="1">
    <citation type="submission" date="2016-01" db="EMBL/GenBank/DDBJ databases">
        <title>Biosynthesis of antibiotic leucinostatins and their inhibition on Phytophthora in bio-control Purpureocillium lilacinum.</title>
        <authorList>
            <person name="Wang G."/>
            <person name="Liu Z."/>
            <person name="Lin R."/>
            <person name="Li E."/>
            <person name="Mao Z."/>
            <person name="Ling J."/>
            <person name="Yin W."/>
            <person name="Xie B."/>
        </authorList>
    </citation>
    <scope>NUCLEOTIDE SEQUENCE [LARGE SCALE GENOMIC DNA]</scope>
    <source>
        <strain evidence="1">PLBJ-1</strain>
        <strain evidence="2">PLFJ-1</strain>
    </source>
</reference>
<dbReference type="EMBL" id="LSBH01000001">
    <property type="protein sequence ID" value="OAQ87421.1"/>
    <property type="molecule type" value="Genomic_DNA"/>
</dbReference>
<comment type="caution">
    <text evidence="1">The sequence shown here is derived from an EMBL/GenBank/DDBJ whole genome shotgun (WGS) entry which is preliminary data.</text>
</comment>
<name>A0A179HCY3_PURLI</name>
<accession>A0A179HCY3</accession>
<sequence>MPRRFHDRVVAALVVFSWREILNAASLNQTDLIPKVLLQASLRVREKGLFYQLRGSFERASCFQNHQGISTKSMSHAWQCSIVYSLILLRAVGRSWPLCLIIRGRFHCALNVGTSHRPICRESVTFNKLTPRQFNSAPAVRRWLGGKGADDIGLRAAAGPDRYVVVSRHLV</sequence>